<accession>A0ABY8NDS1</accession>
<keyword evidence="2" id="KW-0378">Hydrolase</keyword>
<evidence type="ECO:0000313" key="2">
    <source>
        <dbReference type="EMBL" id="WGL15902.1"/>
    </source>
</evidence>
<dbReference type="GO" id="GO:0016787">
    <property type="term" value="F:hydrolase activity"/>
    <property type="evidence" value="ECO:0007669"/>
    <property type="project" value="UniProtKB-KW"/>
</dbReference>
<name>A0ABY8NDS1_9GAMM</name>
<gene>
    <name evidence="2" type="ORF">PVT68_14125</name>
</gene>
<keyword evidence="3" id="KW-1185">Reference proteome</keyword>
<dbReference type="Proteomes" id="UP001236500">
    <property type="component" value="Chromosome"/>
</dbReference>
<evidence type="ECO:0000256" key="1">
    <source>
        <dbReference type="SAM" id="MobiDB-lite"/>
    </source>
</evidence>
<dbReference type="RefSeq" id="WP_280319092.1">
    <property type="nucleotide sequence ID" value="NZ_CP118605.1"/>
</dbReference>
<organism evidence="2 3">
    <name type="scientific">Microbulbifer bruguierae</name>
    <dbReference type="NCBI Taxonomy" id="3029061"/>
    <lineage>
        <taxon>Bacteria</taxon>
        <taxon>Pseudomonadati</taxon>
        <taxon>Pseudomonadota</taxon>
        <taxon>Gammaproteobacteria</taxon>
        <taxon>Cellvibrionales</taxon>
        <taxon>Microbulbiferaceae</taxon>
        <taxon>Microbulbifer</taxon>
    </lineage>
</organism>
<protein>
    <submittedName>
        <fullName evidence="2">Alpha/beta hydrolase</fullName>
    </submittedName>
</protein>
<evidence type="ECO:0000313" key="3">
    <source>
        <dbReference type="Proteomes" id="UP001236500"/>
    </source>
</evidence>
<feature type="region of interest" description="Disordered" evidence="1">
    <location>
        <begin position="284"/>
        <end position="312"/>
    </location>
</feature>
<dbReference type="SUPFAM" id="SSF53474">
    <property type="entry name" value="alpha/beta-Hydrolases"/>
    <property type="match status" value="1"/>
</dbReference>
<dbReference type="EMBL" id="CP118605">
    <property type="protein sequence ID" value="WGL15902.1"/>
    <property type="molecule type" value="Genomic_DNA"/>
</dbReference>
<sequence length="312" mass="35213">MTNFSEKIFNQILHFNKKTAWIDLDMISQALAEDEGDLRLASMHLLDHILDADNISVEFKESYLREIGERIENRIAIENVSEVISGFDNKNKHNFSSILGAVGIDDIHHTVKSISSRKNLSPVSIQTQPKSLTIIVHGTWASSKTWWQKGGTFWNYVNTLVPDLYQGQTPFKWSGDNRHTKRKAAANDLVNWLSGIQDVDIIAHSHGGNVAIEATRIGLKIRKLILLGTPVRYEYVPLMKNIQQLYCVFSKGDFVQKIGAQLSPRGDGRTMADSNKLVNCYADNNGNKKKPSHSELHEPQTWQHSEHMAGIL</sequence>
<reference evidence="2 3" key="1">
    <citation type="submission" date="2023-02" db="EMBL/GenBank/DDBJ databases">
        <title>Description and genomic characterization of Microbulbifer bruguierae sp. nov., isolated from the sediment of mangrove plant Bruguiera sexangula.</title>
        <authorList>
            <person name="Long M."/>
        </authorList>
    </citation>
    <scope>NUCLEOTIDE SEQUENCE [LARGE SCALE GENOMIC DNA]</scope>
    <source>
        <strain evidence="2 3">H12</strain>
    </source>
</reference>
<proteinExistence type="predicted"/>
<dbReference type="Gene3D" id="3.40.50.1820">
    <property type="entry name" value="alpha/beta hydrolase"/>
    <property type="match status" value="1"/>
</dbReference>
<dbReference type="InterPro" id="IPR029058">
    <property type="entry name" value="AB_hydrolase_fold"/>
</dbReference>